<dbReference type="AlphaFoldDB" id="A0AA38BXU4"/>
<organism evidence="1 2">
    <name type="scientific">Taxus chinensis</name>
    <name type="common">Chinese yew</name>
    <name type="synonym">Taxus wallichiana var. chinensis</name>
    <dbReference type="NCBI Taxonomy" id="29808"/>
    <lineage>
        <taxon>Eukaryota</taxon>
        <taxon>Viridiplantae</taxon>
        <taxon>Streptophyta</taxon>
        <taxon>Embryophyta</taxon>
        <taxon>Tracheophyta</taxon>
        <taxon>Spermatophyta</taxon>
        <taxon>Pinopsida</taxon>
        <taxon>Pinidae</taxon>
        <taxon>Conifers II</taxon>
        <taxon>Cupressales</taxon>
        <taxon>Taxaceae</taxon>
        <taxon>Taxus</taxon>
    </lineage>
</organism>
<sequence length="88" mass="10210">MEDDNEMDNKQVEEIYKNLNSLDNQMGREKDHHDHNMAIFNAITDFLEQHVRSISMLSGIPDTLWGTDKEHSQTLAKLDAKDPTHMKT</sequence>
<accession>A0AA38BXU4</accession>
<keyword evidence="2" id="KW-1185">Reference proteome</keyword>
<dbReference type="EMBL" id="JAHRHJ020003813">
    <property type="protein sequence ID" value="KAH9289348.1"/>
    <property type="molecule type" value="Genomic_DNA"/>
</dbReference>
<protein>
    <submittedName>
        <fullName evidence="1">Uncharacterized protein</fullName>
    </submittedName>
</protein>
<feature type="non-terminal residue" evidence="1">
    <location>
        <position position="88"/>
    </location>
</feature>
<dbReference type="Proteomes" id="UP000824469">
    <property type="component" value="Unassembled WGS sequence"/>
</dbReference>
<name>A0AA38BXU4_TAXCH</name>
<gene>
    <name evidence="1" type="ORF">KI387_033465</name>
</gene>
<proteinExistence type="predicted"/>
<reference evidence="1 2" key="1">
    <citation type="journal article" date="2021" name="Nat. Plants">
        <title>The Taxus genome provides insights into paclitaxel biosynthesis.</title>
        <authorList>
            <person name="Xiong X."/>
            <person name="Gou J."/>
            <person name="Liao Q."/>
            <person name="Li Y."/>
            <person name="Zhou Q."/>
            <person name="Bi G."/>
            <person name="Li C."/>
            <person name="Du R."/>
            <person name="Wang X."/>
            <person name="Sun T."/>
            <person name="Guo L."/>
            <person name="Liang H."/>
            <person name="Lu P."/>
            <person name="Wu Y."/>
            <person name="Zhang Z."/>
            <person name="Ro D.K."/>
            <person name="Shang Y."/>
            <person name="Huang S."/>
            <person name="Yan J."/>
        </authorList>
    </citation>
    <scope>NUCLEOTIDE SEQUENCE [LARGE SCALE GENOMIC DNA]</scope>
    <source>
        <strain evidence="1">Ta-2019</strain>
    </source>
</reference>
<comment type="caution">
    <text evidence="1">The sequence shown here is derived from an EMBL/GenBank/DDBJ whole genome shotgun (WGS) entry which is preliminary data.</text>
</comment>
<evidence type="ECO:0000313" key="1">
    <source>
        <dbReference type="EMBL" id="KAH9289348.1"/>
    </source>
</evidence>
<evidence type="ECO:0000313" key="2">
    <source>
        <dbReference type="Proteomes" id="UP000824469"/>
    </source>
</evidence>